<dbReference type="Proteomes" id="UP000319828">
    <property type="component" value="Unassembled WGS sequence"/>
</dbReference>
<evidence type="ECO:0000259" key="1">
    <source>
        <dbReference type="PROSITE" id="PS50056"/>
    </source>
</evidence>
<dbReference type="PROSITE" id="PS00383">
    <property type="entry name" value="TYR_PHOSPHATASE_1"/>
    <property type="match status" value="1"/>
</dbReference>
<dbReference type="SUPFAM" id="SSF52799">
    <property type="entry name" value="(Phosphotyrosine protein) phosphatases II"/>
    <property type="match status" value="1"/>
</dbReference>
<dbReference type="FunFam" id="3.90.190.10:FF:000157">
    <property type="entry name" value="Protein-tyrosine phosphatase"/>
    <property type="match status" value="1"/>
</dbReference>
<sequence>MTHPTWLLPLEVDNSGLVLTPCPGTKGIELADSIAQLKSQGVSIVVTALSVKEMQEASVEHLPEEVEKAGLQWFNAPIEDDCAPDDAFHARWKHLAPSLHKAINHGEKIALHCMGGSGRTGLLAAHLLLEKGWELPDIISQVQALRPGAFTKEIQIDYINQFAKSVA</sequence>
<name>A0A557NX58_9VIBR</name>
<dbReference type="PANTHER" id="PTHR23339">
    <property type="entry name" value="TYROSINE SPECIFIC PROTEIN PHOSPHATASE AND DUAL SPECIFICITY PROTEIN PHOSPHATASE"/>
    <property type="match status" value="1"/>
</dbReference>
<dbReference type="EMBL" id="VMKJ01000049">
    <property type="protein sequence ID" value="TVO33004.1"/>
    <property type="molecule type" value="Genomic_DNA"/>
</dbReference>
<dbReference type="InterPro" id="IPR029021">
    <property type="entry name" value="Prot-tyrosine_phosphatase-like"/>
</dbReference>
<accession>A0A557NX58</accession>
<dbReference type="InterPro" id="IPR050561">
    <property type="entry name" value="PTP"/>
</dbReference>
<proteinExistence type="predicted"/>
<dbReference type="PROSITE" id="PS50056">
    <property type="entry name" value="TYR_PHOSPHATASE_2"/>
    <property type="match status" value="1"/>
</dbReference>
<dbReference type="InterPro" id="IPR000387">
    <property type="entry name" value="Tyr_Pase_dom"/>
</dbReference>
<evidence type="ECO:0000313" key="3">
    <source>
        <dbReference type="Proteomes" id="UP000319828"/>
    </source>
</evidence>
<protein>
    <submittedName>
        <fullName evidence="2">Phosphatase</fullName>
    </submittedName>
</protein>
<reference evidence="2 3" key="1">
    <citation type="submission" date="2019-07" db="EMBL/GenBank/DDBJ databases">
        <title>The draft genome sequence of Vibrio algivorus M1486.</title>
        <authorList>
            <person name="Meng X."/>
        </authorList>
    </citation>
    <scope>NUCLEOTIDE SEQUENCE [LARGE SCALE GENOMIC DNA]</scope>
    <source>
        <strain evidence="2 3">M1486</strain>
    </source>
</reference>
<comment type="caution">
    <text evidence="2">The sequence shown here is derived from an EMBL/GenBank/DDBJ whole genome shotgun (WGS) entry which is preliminary data.</text>
</comment>
<dbReference type="OrthoDB" id="9806482at2"/>
<dbReference type="CDD" id="cd14505">
    <property type="entry name" value="CDKN3-like"/>
    <property type="match status" value="1"/>
</dbReference>
<dbReference type="InterPro" id="IPR016130">
    <property type="entry name" value="Tyr_Pase_AS"/>
</dbReference>
<gene>
    <name evidence="2" type="ORF">FOF44_16175</name>
</gene>
<feature type="domain" description="Tyrosine specific protein phosphatases" evidence="1">
    <location>
        <begin position="90"/>
        <end position="157"/>
    </location>
</feature>
<evidence type="ECO:0000313" key="2">
    <source>
        <dbReference type="EMBL" id="TVO33004.1"/>
    </source>
</evidence>
<dbReference type="AlphaFoldDB" id="A0A557NX58"/>
<dbReference type="Pfam" id="PF22785">
    <property type="entry name" value="Tc-R-P"/>
    <property type="match status" value="1"/>
</dbReference>
<dbReference type="RefSeq" id="WP_144389032.1">
    <property type="nucleotide sequence ID" value="NZ_CANNCB010000056.1"/>
</dbReference>
<organism evidence="2 3">
    <name type="scientific">Vibrio algivorus</name>
    <dbReference type="NCBI Taxonomy" id="1667024"/>
    <lineage>
        <taxon>Bacteria</taxon>
        <taxon>Pseudomonadati</taxon>
        <taxon>Pseudomonadota</taxon>
        <taxon>Gammaproteobacteria</taxon>
        <taxon>Vibrionales</taxon>
        <taxon>Vibrionaceae</taxon>
        <taxon>Vibrio</taxon>
    </lineage>
</organism>
<dbReference type="Gene3D" id="3.90.190.10">
    <property type="entry name" value="Protein tyrosine phosphatase superfamily"/>
    <property type="match status" value="1"/>
</dbReference>